<name>A0A3B0VM90_9ZZZZ</name>
<dbReference type="PRINTS" id="PR00033">
    <property type="entry name" value="HTHASNC"/>
</dbReference>
<evidence type="ECO:0000256" key="3">
    <source>
        <dbReference type="ARBA" id="ARBA00023163"/>
    </source>
</evidence>
<dbReference type="GO" id="GO:0043565">
    <property type="term" value="F:sequence-specific DNA binding"/>
    <property type="evidence" value="ECO:0007669"/>
    <property type="project" value="InterPro"/>
</dbReference>
<organism evidence="5">
    <name type="scientific">hydrothermal vent metagenome</name>
    <dbReference type="NCBI Taxonomy" id="652676"/>
    <lineage>
        <taxon>unclassified sequences</taxon>
        <taxon>metagenomes</taxon>
        <taxon>ecological metagenomes</taxon>
    </lineage>
</organism>
<proteinExistence type="predicted"/>
<dbReference type="SUPFAM" id="SSF46785">
    <property type="entry name" value="Winged helix' DNA-binding domain"/>
    <property type="match status" value="1"/>
</dbReference>
<dbReference type="InterPro" id="IPR019887">
    <property type="entry name" value="Tscrpt_reg_AsnC/Lrp_C"/>
</dbReference>
<dbReference type="PANTHER" id="PTHR30154:SF34">
    <property type="entry name" value="TRANSCRIPTIONAL REGULATOR AZLB"/>
    <property type="match status" value="1"/>
</dbReference>
<dbReference type="InterPro" id="IPR000485">
    <property type="entry name" value="AsnC-type_HTH_dom"/>
</dbReference>
<gene>
    <name evidence="5" type="ORF">MNBD_DELTA03-1874</name>
</gene>
<dbReference type="Pfam" id="PF01037">
    <property type="entry name" value="AsnC_trans_reg"/>
    <property type="match status" value="1"/>
</dbReference>
<dbReference type="Gene3D" id="3.30.70.920">
    <property type="match status" value="1"/>
</dbReference>
<dbReference type="InterPro" id="IPR011008">
    <property type="entry name" value="Dimeric_a/b-barrel"/>
</dbReference>
<dbReference type="InterPro" id="IPR036388">
    <property type="entry name" value="WH-like_DNA-bd_sf"/>
</dbReference>
<dbReference type="Gene3D" id="1.10.10.10">
    <property type="entry name" value="Winged helix-like DNA-binding domain superfamily/Winged helix DNA-binding domain"/>
    <property type="match status" value="1"/>
</dbReference>
<dbReference type="AlphaFoldDB" id="A0A3B0VM90"/>
<dbReference type="Pfam" id="PF13412">
    <property type="entry name" value="HTH_24"/>
    <property type="match status" value="1"/>
</dbReference>
<accession>A0A3B0VM90</accession>
<dbReference type="GO" id="GO:0005829">
    <property type="term" value="C:cytosol"/>
    <property type="evidence" value="ECO:0007669"/>
    <property type="project" value="TreeGrafter"/>
</dbReference>
<feature type="domain" description="HTH asnC-type" evidence="4">
    <location>
        <begin position="11"/>
        <end position="72"/>
    </location>
</feature>
<dbReference type="PANTHER" id="PTHR30154">
    <property type="entry name" value="LEUCINE-RESPONSIVE REGULATORY PROTEIN"/>
    <property type="match status" value="1"/>
</dbReference>
<dbReference type="InterPro" id="IPR011991">
    <property type="entry name" value="ArsR-like_HTH"/>
</dbReference>
<dbReference type="PROSITE" id="PS50956">
    <property type="entry name" value="HTH_ASNC_2"/>
    <property type="match status" value="1"/>
</dbReference>
<dbReference type="InterPro" id="IPR019888">
    <property type="entry name" value="Tscrpt_reg_AsnC-like"/>
</dbReference>
<keyword evidence="1" id="KW-0805">Transcription regulation</keyword>
<dbReference type="EMBL" id="UOEX01000281">
    <property type="protein sequence ID" value="VAW39457.1"/>
    <property type="molecule type" value="Genomic_DNA"/>
</dbReference>
<dbReference type="SMART" id="SM00344">
    <property type="entry name" value="HTH_ASNC"/>
    <property type="match status" value="1"/>
</dbReference>
<evidence type="ECO:0000256" key="2">
    <source>
        <dbReference type="ARBA" id="ARBA00023125"/>
    </source>
</evidence>
<dbReference type="SUPFAM" id="SSF54909">
    <property type="entry name" value="Dimeric alpha+beta barrel"/>
    <property type="match status" value="1"/>
</dbReference>
<evidence type="ECO:0000313" key="5">
    <source>
        <dbReference type="EMBL" id="VAW39457.1"/>
    </source>
</evidence>
<dbReference type="InterPro" id="IPR036390">
    <property type="entry name" value="WH_DNA-bd_sf"/>
</dbReference>
<reference evidence="5" key="1">
    <citation type="submission" date="2018-06" db="EMBL/GenBank/DDBJ databases">
        <authorList>
            <person name="Zhirakovskaya E."/>
        </authorList>
    </citation>
    <scope>NUCLEOTIDE SEQUENCE</scope>
</reference>
<dbReference type="GO" id="GO:0043200">
    <property type="term" value="P:response to amino acid"/>
    <property type="evidence" value="ECO:0007669"/>
    <property type="project" value="TreeGrafter"/>
</dbReference>
<dbReference type="CDD" id="cd00090">
    <property type="entry name" value="HTH_ARSR"/>
    <property type="match status" value="1"/>
</dbReference>
<keyword evidence="3" id="KW-0804">Transcription</keyword>
<sequence length="171" mass="19139">MQTHSPNEPELDQIDMAIITHLQEDATISNTELAKRIDLSPSACLGRCKRLKQSGVIRQFAAIVDERKVGLEVTTYVFVSLSPHNRMTTEAFLKSIRRIPNVMECHNISGIHDYLLKIISPSINAYRNFVIDTLIEVPGVGKVETSVVLSTEKLSYQLPLADKKSAEPKNH</sequence>
<keyword evidence="2" id="KW-0238">DNA-binding</keyword>
<evidence type="ECO:0000259" key="4">
    <source>
        <dbReference type="PROSITE" id="PS50956"/>
    </source>
</evidence>
<protein>
    <recommendedName>
        <fullName evidence="4">HTH asnC-type domain-containing protein</fullName>
    </recommendedName>
</protein>
<evidence type="ECO:0000256" key="1">
    <source>
        <dbReference type="ARBA" id="ARBA00023015"/>
    </source>
</evidence>